<evidence type="ECO:0000256" key="4">
    <source>
        <dbReference type="ARBA" id="ARBA00022692"/>
    </source>
</evidence>
<feature type="active site" evidence="13">
    <location>
        <position position="415"/>
    </location>
</feature>
<dbReference type="InterPro" id="IPR003959">
    <property type="entry name" value="ATPase_AAA_core"/>
</dbReference>
<dbReference type="CDD" id="cd19501">
    <property type="entry name" value="RecA-like_FtsH"/>
    <property type="match status" value="1"/>
</dbReference>
<dbReference type="PANTHER" id="PTHR23076:SF113">
    <property type="entry name" value="ATP-DEPENDENT ZINC METALLOPROTEASE FTSH 1, CHLOROPLASTIC-RELATED"/>
    <property type="match status" value="1"/>
</dbReference>
<dbReference type="InterPro" id="IPR041569">
    <property type="entry name" value="AAA_lid_3"/>
</dbReference>
<evidence type="ECO:0000256" key="1">
    <source>
        <dbReference type="ARBA" id="ARBA00004370"/>
    </source>
</evidence>
<feature type="binding site" evidence="13">
    <location>
        <position position="414"/>
    </location>
    <ligand>
        <name>Zn(2+)</name>
        <dbReference type="ChEBI" id="CHEBI:29105"/>
        <note>catalytic</note>
    </ligand>
</feature>
<feature type="binding site" evidence="13">
    <location>
        <position position="492"/>
    </location>
    <ligand>
        <name>Zn(2+)</name>
        <dbReference type="ChEBI" id="CHEBI:29105"/>
        <note>catalytic</note>
    </ligand>
</feature>
<keyword evidence="13" id="KW-1003">Cell membrane</keyword>
<evidence type="ECO:0000313" key="17">
    <source>
        <dbReference type="Proteomes" id="UP001486565"/>
    </source>
</evidence>
<dbReference type="EMBL" id="CP121687">
    <property type="protein sequence ID" value="WZL69781.1"/>
    <property type="molecule type" value="Genomic_DNA"/>
</dbReference>
<keyword evidence="9 13" id="KW-0067">ATP-binding</keyword>
<dbReference type="Gene3D" id="3.30.720.210">
    <property type="match status" value="1"/>
</dbReference>
<evidence type="ECO:0000256" key="8">
    <source>
        <dbReference type="ARBA" id="ARBA00022833"/>
    </source>
</evidence>
<protein>
    <recommendedName>
        <fullName evidence="13">ATP-dependent zinc metalloprotease FtsH</fullName>
        <ecNumber evidence="13">3.4.24.-</ecNumber>
    </recommendedName>
</protein>
<dbReference type="Proteomes" id="UP001486565">
    <property type="component" value="Chromosome"/>
</dbReference>
<evidence type="ECO:0000313" key="16">
    <source>
        <dbReference type="EMBL" id="WZL69781.1"/>
    </source>
</evidence>
<evidence type="ECO:0000256" key="10">
    <source>
        <dbReference type="ARBA" id="ARBA00022989"/>
    </source>
</evidence>
<evidence type="ECO:0000256" key="14">
    <source>
        <dbReference type="RuleBase" id="RU003651"/>
    </source>
</evidence>
<gene>
    <name evidence="13 16" type="primary">ftsH</name>
    <name evidence="16" type="ORF">QBE51_13510</name>
</gene>
<feature type="transmembrane region" description="Helical" evidence="13">
    <location>
        <begin position="7"/>
        <end position="26"/>
    </location>
</feature>
<dbReference type="HAMAP" id="MF_01458">
    <property type="entry name" value="FtsH"/>
    <property type="match status" value="1"/>
</dbReference>
<dbReference type="PROSITE" id="PS00674">
    <property type="entry name" value="AAA"/>
    <property type="match status" value="1"/>
</dbReference>
<dbReference type="PANTHER" id="PTHR23076">
    <property type="entry name" value="METALLOPROTEASE M41 FTSH"/>
    <property type="match status" value="1"/>
</dbReference>
<dbReference type="InterPro" id="IPR003593">
    <property type="entry name" value="AAA+_ATPase"/>
</dbReference>
<keyword evidence="7 13" id="KW-0378">Hydrolase</keyword>
<comment type="caution">
    <text evidence="13">Lacks conserved residue(s) required for the propagation of feature annotation.</text>
</comment>
<keyword evidence="8 13" id="KW-0862">Zinc</keyword>
<keyword evidence="11 13" id="KW-0482">Metalloprotease</keyword>
<dbReference type="InterPro" id="IPR027417">
    <property type="entry name" value="P-loop_NTPase"/>
</dbReference>
<dbReference type="InterPro" id="IPR003960">
    <property type="entry name" value="ATPase_AAA_CS"/>
</dbReference>
<keyword evidence="17" id="KW-1185">Reference proteome</keyword>
<feature type="binding site" evidence="13">
    <location>
        <begin position="191"/>
        <end position="198"/>
    </location>
    <ligand>
        <name>ATP</name>
        <dbReference type="ChEBI" id="CHEBI:30616"/>
    </ligand>
</feature>
<keyword evidence="3 13" id="KW-0645">Protease</keyword>
<dbReference type="InterPro" id="IPR037219">
    <property type="entry name" value="Peptidase_M41-like"/>
</dbReference>
<keyword evidence="12 13" id="KW-0472">Membrane</keyword>
<dbReference type="Gene3D" id="1.20.58.760">
    <property type="entry name" value="Peptidase M41"/>
    <property type="match status" value="1"/>
</dbReference>
<dbReference type="Pfam" id="PF00004">
    <property type="entry name" value="AAA"/>
    <property type="match status" value="1"/>
</dbReference>
<dbReference type="Pfam" id="PF06480">
    <property type="entry name" value="FtsH_ext"/>
    <property type="match status" value="1"/>
</dbReference>
<dbReference type="InterPro" id="IPR011546">
    <property type="entry name" value="Pept_M41_FtsH_extracell"/>
</dbReference>
<comment type="cofactor">
    <cofactor evidence="13">
        <name>Zn(2+)</name>
        <dbReference type="ChEBI" id="CHEBI:29105"/>
    </cofactor>
    <text evidence="13">Binds 1 zinc ion per subunit.</text>
</comment>
<dbReference type="Pfam" id="PF01434">
    <property type="entry name" value="Peptidase_M41"/>
    <property type="match status" value="1"/>
</dbReference>
<reference evidence="16 17" key="1">
    <citation type="submission" date="2023-03" db="EMBL/GenBank/DDBJ databases">
        <title>Novel Species.</title>
        <authorList>
            <person name="Ma S."/>
        </authorList>
    </citation>
    <scope>NUCLEOTIDE SEQUENCE [LARGE SCALE GENOMIC DNA]</scope>
    <source>
        <strain evidence="16 17">LIND6LT2</strain>
    </source>
</reference>
<evidence type="ECO:0000256" key="7">
    <source>
        <dbReference type="ARBA" id="ARBA00022801"/>
    </source>
</evidence>
<dbReference type="Gene3D" id="3.40.50.300">
    <property type="entry name" value="P-loop containing nucleotide triphosphate hydrolases"/>
    <property type="match status" value="1"/>
</dbReference>
<dbReference type="EC" id="3.4.24.-" evidence="13"/>
<comment type="subunit">
    <text evidence="13">Homohexamer.</text>
</comment>
<keyword evidence="6 13" id="KW-0547">Nucleotide-binding</keyword>
<evidence type="ECO:0000256" key="6">
    <source>
        <dbReference type="ARBA" id="ARBA00022741"/>
    </source>
</evidence>
<evidence type="ECO:0000256" key="3">
    <source>
        <dbReference type="ARBA" id="ARBA00022670"/>
    </source>
</evidence>
<comment type="similarity">
    <text evidence="14">Belongs to the AAA ATPase family.</text>
</comment>
<evidence type="ECO:0000256" key="11">
    <source>
        <dbReference type="ARBA" id="ARBA00023049"/>
    </source>
</evidence>
<dbReference type="SMART" id="SM00382">
    <property type="entry name" value="AAA"/>
    <property type="match status" value="1"/>
</dbReference>
<keyword evidence="10 13" id="KW-1133">Transmembrane helix</keyword>
<evidence type="ECO:0000256" key="12">
    <source>
        <dbReference type="ARBA" id="ARBA00023136"/>
    </source>
</evidence>
<evidence type="ECO:0000259" key="15">
    <source>
        <dbReference type="SMART" id="SM00382"/>
    </source>
</evidence>
<organism evidence="16 17">
    <name type="scientific">Defluviitalea saccharophila</name>
    <dbReference type="NCBI Taxonomy" id="879970"/>
    <lineage>
        <taxon>Bacteria</taxon>
        <taxon>Bacillati</taxon>
        <taxon>Bacillota</taxon>
        <taxon>Clostridia</taxon>
        <taxon>Lachnospirales</taxon>
        <taxon>Defluviitaleaceae</taxon>
        <taxon>Defluviitalea</taxon>
    </lineage>
</organism>
<dbReference type="SUPFAM" id="SSF140990">
    <property type="entry name" value="FtsH protease domain-like"/>
    <property type="match status" value="1"/>
</dbReference>
<dbReference type="InterPro" id="IPR000642">
    <property type="entry name" value="Peptidase_M41"/>
</dbReference>
<evidence type="ECO:0000256" key="9">
    <source>
        <dbReference type="ARBA" id="ARBA00022840"/>
    </source>
</evidence>
<comment type="similarity">
    <text evidence="2 13">In the C-terminal section; belongs to the peptidase M41 family.</text>
</comment>
<dbReference type="Pfam" id="PF17862">
    <property type="entry name" value="AAA_lid_3"/>
    <property type="match status" value="1"/>
</dbReference>
<proteinExistence type="inferred from homology"/>
<feature type="domain" description="AAA+ ATPase" evidence="15">
    <location>
        <begin position="183"/>
        <end position="322"/>
    </location>
</feature>
<keyword evidence="5 13" id="KW-0479">Metal-binding</keyword>
<dbReference type="SUPFAM" id="SSF52540">
    <property type="entry name" value="P-loop containing nucleoside triphosphate hydrolases"/>
    <property type="match status" value="1"/>
</dbReference>
<dbReference type="InterPro" id="IPR005936">
    <property type="entry name" value="FtsH"/>
</dbReference>
<dbReference type="Gene3D" id="1.10.8.60">
    <property type="match status" value="1"/>
</dbReference>
<dbReference type="NCBIfam" id="TIGR01241">
    <property type="entry name" value="FtsH_fam"/>
    <property type="match status" value="1"/>
</dbReference>
<evidence type="ECO:0000256" key="2">
    <source>
        <dbReference type="ARBA" id="ARBA00010044"/>
    </source>
</evidence>
<comment type="subcellular location">
    <subcellularLocation>
        <location evidence="13">Cell membrane</location>
        <topology evidence="13">Multi-pass membrane protein</topology>
        <orientation evidence="13">Cytoplasmic side</orientation>
    </subcellularLocation>
    <subcellularLocation>
        <location evidence="1">Membrane</location>
    </subcellularLocation>
</comment>
<comment type="similarity">
    <text evidence="13">In the central section; belongs to the AAA ATPase family.</text>
</comment>
<dbReference type="RefSeq" id="WP_341876768.1">
    <property type="nucleotide sequence ID" value="NZ_CP121687.1"/>
</dbReference>
<comment type="function">
    <text evidence="13">Acts as a processive, ATP-dependent zinc metallopeptidase for both cytoplasmic and membrane proteins. Plays a role in the quality control of integral membrane proteins.</text>
</comment>
<accession>A0ABZ2Y6X1</accession>
<evidence type="ECO:0000256" key="13">
    <source>
        <dbReference type="HAMAP-Rule" id="MF_01458"/>
    </source>
</evidence>
<sequence length="611" mass="67711">MKKKPKYIWAIPIIALVLILGGLFIYKQSNIEKISYGDFLEQVEAGNVEEVTLDGTAKMQLRLKDNENKLYITDNPRNPELKEFLLKKDIPVEEASSAGTGSIIQGILMLGLFLVVFRYASKKITSQTSGNLMGLNVKEVESHKAKRFSFSDVAGNEEAKEEVQDIIDFLQKPEKYVRYGARMPRGIIFYGPPGTGKTLMAKAIAGEAGVPFFSVSGSDFVQMYVGVGASRVRELFESARKAGKAVIFIDEIDALGKKRSAGIAGGNDERDQTLNALLTEMSGFKDNEGIIVIAATNRLDILDEALLRPGRFDRHIEIGLPDVHGRAYILKLHGKNKPLSDSVDLNKLAKQTVYFSGAMLENLLNEAAITAAKRNAKKIGWGDIDKAFYKVIAGSEKKDRSTILQIEREVTAYHEAGHALITKLIAPNNTVSKVTIIPSTKGAGGFSMNIPPDKMYHTKKEMEAQIMISLGGRIAEELIFGENNITTGASNDIEKATKIIKDYVTKYGMSKKIGLLNMEVLFNNDSQGHLEEILISECSSHMERLYYETKELMIENKYFLNAIAEALLAQETINEEELNAIMDGTFQPKQDTPEQLESNNPIKLKPVIETL</sequence>
<keyword evidence="4 13" id="KW-0812">Transmembrane</keyword>
<feature type="binding site" evidence="13">
    <location>
        <position position="418"/>
    </location>
    <ligand>
        <name>Zn(2+)</name>
        <dbReference type="ChEBI" id="CHEBI:29105"/>
        <note>catalytic</note>
    </ligand>
</feature>
<name>A0ABZ2Y6X1_9FIRM</name>
<evidence type="ECO:0000256" key="5">
    <source>
        <dbReference type="ARBA" id="ARBA00022723"/>
    </source>
</evidence>
<dbReference type="GO" id="GO:0008237">
    <property type="term" value="F:metallopeptidase activity"/>
    <property type="evidence" value="ECO:0007669"/>
    <property type="project" value="UniProtKB-KW"/>
</dbReference>